<dbReference type="PANTHER" id="PTHR24123:SF33">
    <property type="entry name" value="PROTEIN HOS4"/>
    <property type="match status" value="1"/>
</dbReference>
<dbReference type="SUPFAM" id="SSF48403">
    <property type="entry name" value="Ankyrin repeat"/>
    <property type="match status" value="2"/>
</dbReference>
<feature type="coiled-coil region" evidence="4">
    <location>
        <begin position="91"/>
        <end position="118"/>
    </location>
</feature>
<organism evidence="6 7">
    <name type="scientific">Colletotrichum chlorophyti</name>
    <dbReference type="NCBI Taxonomy" id="708187"/>
    <lineage>
        <taxon>Eukaryota</taxon>
        <taxon>Fungi</taxon>
        <taxon>Dikarya</taxon>
        <taxon>Ascomycota</taxon>
        <taxon>Pezizomycotina</taxon>
        <taxon>Sordariomycetes</taxon>
        <taxon>Hypocreomycetidae</taxon>
        <taxon>Glomerellales</taxon>
        <taxon>Glomerellaceae</taxon>
        <taxon>Colletotrichum</taxon>
    </lineage>
</organism>
<evidence type="ECO:0000313" key="7">
    <source>
        <dbReference type="Proteomes" id="UP000186583"/>
    </source>
</evidence>
<feature type="repeat" description="ANK" evidence="3">
    <location>
        <begin position="242"/>
        <end position="274"/>
    </location>
</feature>
<proteinExistence type="predicted"/>
<feature type="repeat" description="ANK" evidence="3">
    <location>
        <begin position="622"/>
        <end position="654"/>
    </location>
</feature>
<dbReference type="PROSITE" id="PS50297">
    <property type="entry name" value="ANK_REP_REGION"/>
    <property type="match status" value="6"/>
</dbReference>
<dbReference type="InterPro" id="IPR051165">
    <property type="entry name" value="Multifunctional_ANK_Repeat"/>
</dbReference>
<dbReference type="InterPro" id="IPR002110">
    <property type="entry name" value="Ankyrin_rpt"/>
</dbReference>
<dbReference type="Proteomes" id="UP000186583">
    <property type="component" value="Unassembled WGS sequence"/>
</dbReference>
<name>A0A1Q8REY6_9PEZI</name>
<sequence>MDVVGTITGVIDLFAVAHQIQGLVDKYKNAPKAVRDIVEECQWTRALCLSLKDEYLRAPDALQAGADSRPKPAAQQRRPEQDLLWCFDKSMQGIRETLEELEREAGKLQNKNNCVMGRWDRTKFLWKEEYFKDTAQSVRDQRGMVAMVISGIQLHKTNKINKDIQKVLAIIQNGQVSSSKSTSHVDQLQPPSAIKKSKSDTQIKKGTVAVEDLSKAIRGGRLVDVEPILAQGPSTDMALGDHGDRAVHIAARHGFLPILDRLLAYGADVNLQNTARETALHQALQCAQTPTALTLLANGASWSITDATGATALHIAAEKSAYLVVQYLLDRGADPNVRDNLGRTPLFQACHPLDKEGKKSKVVLKVIRALVQGGAEPTIGAQSSGSTPVHELAMTGMARELEVAARGIKSVDLPLEGSCKGTTPLHLAVRNNHREAAEILIKLGANVNAKQTSKGGTVPTALWQAAWNKNFDMATKLLESGADPKVTGKDDATVLHLVVAKRWPEWAKLLVRFKADVNAQAADKNTPLHFAVSSKDTAMTRVLLDIGAKPDVAGPNSATPFMYAAQAGSLPLIRLLLERGAEWSYRTPQGTDAFIWACGGGHIACASFLLGCGHDLHTKSTGNYTALHYAARKGNMECVRWLLELGVDKSIRATKLRVPFKAVGTAAEVAKAHGADDVAAFIDKYAGDIRY</sequence>
<dbReference type="Pfam" id="PF12796">
    <property type="entry name" value="Ank_2"/>
    <property type="match status" value="4"/>
</dbReference>
<dbReference type="InterPro" id="IPR036770">
    <property type="entry name" value="Ankyrin_rpt-contain_sf"/>
</dbReference>
<dbReference type="PRINTS" id="PR01415">
    <property type="entry name" value="ANKYRIN"/>
</dbReference>
<accession>A0A1Q8REY6</accession>
<evidence type="ECO:0000256" key="4">
    <source>
        <dbReference type="SAM" id="Coils"/>
    </source>
</evidence>
<evidence type="ECO:0000256" key="2">
    <source>
        <dbReference type="ARBA" id="ARBA00023043"/>
    </source>
</evidence>
<dbReference type="AlphaFoldDB" id="A0A1Q8REY6"/>
<evidence type="ECO:0000256" key="5">
    <source>
        <dbReference type="SAM" id="MobiDB-lite"/>
    </source>
</evidence>
<feature type="compositionally biased region" description="Polar residues" evidence="5">
    <location>
        <begin position="179"/>
        <end position="190"/>
    </location>
</feature>
<comment type="caution">
    <text evidence="6">The sequence shown here is derived from an EMBL/GenBank/DDBJ whole genome shotgun (WGS) entry which is preliminary data.</text>
</comment>
<gene>
    <name evidence="6" type="primary">Ankyrin-2</name>
    <name evidence="6" type="ORF">CCHL11_10364</name>
</gene>
<reference evidence="6 7" key="1">
    <citation type="submission" date="2016-11" db="EMBL/GenBank/DDBJ databases">
        <title>Draft Genome Assembly of Colletotrichum chlorophyti a pathogen of herbaceous plants.</title>
        <authorList>
            <person name="Gan P."/>
            <person name="Narusaka M."/>
            <person name="Tsushima A."/>
            <person name="Narusaka Y."/>
            <person name="Takano Y."/>
            <person name="Shirasu K."/>
        </authorList>
    </citation>
    <scope>NUCLEOTIDE SEQUENCE [LARGE SCALE GENOMIC DNA]</scope>
    <source>
        <strain evidence="6 7">NTL11</strain>
    </source>
</reference>
<keyword evidence="7" id="KW-1185">Reference proteome</keyword>
<keyword evidence="2 3" id="KW-0040">ANK repeat</keyword>
<keyword evidence="1" id="KW-0677">Repeat</keyword>
<evidence type="ECO:0000256" key="1">
    <source>
        <dbReference type="ARBA" id="ARBA00022737"/>
    </source>
</evidence>
<feature type="repeat" description="ANK" evidence="3">
    <location>
        <begin position="523"/>
        <end position="555"/>
    </location>
</feature>
<evidence type="ECO:0000256" key="3">
    <source>
        <dbReference type="PROSITE-ProRule" id="PRU00023"/>
    </source>
</evidence>
<dbReference type="PROSITE" id="PS50088">
    <property type="entry name" value="ANK_REPEAT"/>
    <property type="match status" value="6"/>
</dbReference>
<dbReference type="OrthoDB" id="195446at2759"/>
<evidence type="ECO:0000313" key="6">
    <source>
        <dbReference type="EMBL" id="OLN82854.1"/>
    </source>
</evidence>
<feature type="repeat" description="ANK" evidence="3">
    <location>
        <begin position="420"/>
        <end position="452"/>
    </location>
</feature>
<feature type="repeat" description="ANK" evidence="3">
    <location>
        <begin position="556"/>
        <end position="588"/>
    </location>
</feature>
<protein>
    <submittedName>
        <fullName evidence="6">Ankyrin-2</fullName>
    </submittedName>
</protein>
<dbReference type="SMART" id="SM00248">
    <property type="entry name" value="ANK"/>
    <property type="match status" value="12"/>
</dbReference>
<keyword evidence="4" id="KW-0175">Coiled coil</keyword>
<dbReference type="Gene3D" id="1.25.40.20">
    <property type="entry name" value="Ankyrin repeat-containing domain"/>
    <property type="match status" value="3"/>
</dbReference>
<feature type="region of interest" description="Disordered" evidence="5">
    <location>
        <begin position="179"/>
        <end position="201"/>
    </location>
</feature>
<dbReference type="STRING" id="708187.A0A1Q8REY6"/>
<feature type="repeat" description="ANK" evidence="3">
    <location>
        <begin position="308"/>
        <end position="340"/>
    </location>
</feature>
<dbReference type="PANTHER" id="PTHR24123">
    <property type="entry name" value="ANKYRIN REPEAT-CONTAINING"/>
    <property type="match status" value="1"/>
</dbReference>
<dbReference type="EMBL" id="MPGH01000210">
    <property type="protein sequence ID" value="OLN82854.1"/>
    <property type="molecule type" value="Genomic_DNA"/>
</dbReference>